<feature type="active site" evidence="5">
    <location>
        <position position="161"/>
    </location>
</feature>
<dbReference type="GO" id="GO:0047938">
    <property type="term" value="F:glucose-6-phosphate 1-epimerase activity"/>
    <property type="evidence" value="ECO:0007669"/>
    <property type="project" value="UniProtKB-UniRule"/>
</dbReference>
<gene>
    <name evidence="6" type="ORF">F3I20_06100</name>
</gene>
<evidence type="ECO:0000256" key="1">
    <source>
        <dbReference type="ARBA" id="ARBA00001096"/>
    </source>
</evidence>
<comment type="caution">
    <text evidence="6">The sequence shown here is derived from an EMBL/GenBank/DDBJ whole genome shotgun (WGS) entry which is preliminary data.</text>
</comment>
<evidence type="ECO:0000313" key="6">
    <source>
        <dbReference type="EMBL" id="KAA6127419.1"/>
    </source>
</evidence>
<dbReference type="PANTHER" id="PTHR11122:SF13">
    <property type="entry name" value="GLUCOSE-6-PHOSPHATE 1-EPIMERASE"/>
    <property type="match status" value="1"/>
</dbReference>
<dbReference type="GO" id="GO:0030246">
    <property type="term" value="F:carbohydrate binding"/>
    <property type="evidence" value="ECO:0007669"/>
    <property type="project" value="UniProtKB-UniRule"/>
</dbReference>
<proteinExistence type="inferred from homology"/>
<comment type="catalytic activity">
    <reaction evidence="1">
        <text>alpha-D-glucose 6-phosphate = beta-D-glucose 6-phosphate</text>
        <dbReference type="Rhea" id="RHEA:16249"/>
        <dbReference type="ChEBI" id="CHEBI:58225"/>
        <dbReference type="ChEBI" id="CHEBI:58247"/>
        <dbReference type="EC" id="5.1.3.15"/>
    </reaction>
</comment>
<dbReference type="InterPro" id="IPR008183">
    <property type="entry name" value="Aldose_1/G6P_1-epimerase"/>
</dbReference>
<dbReference type="GO" id="GO:0005737">
    <property type="term" value="C:cytoplasm"/>
    <property type="evidence" value="ECO:0007669"/>
    <property type="project" value="TreeGrafter"/>
</dbReference>
<reference evidence="6 7" key="1">
    <citation type="submission" date="2019-09" db="EMBL/GenBank/DDBJ databases">
        <title>Genomic diversity of phyloplane-associated Pantoea species in Pakistan cotton crop.</title>
        <authorList>
            <person name="Tufail M.R."/>
            <person name="Cook D.R."/>
        </authorList>
    </citation>
    <scope>NUCLEOTIDE SEQUENCE [LARGE SCALE GENOMIC DNA]</scope>
    <source>
        <strain evidence="6 7">B_8</strain>
    </source>
</reference>
<protein>
    <recommendedName>
        <fullName evidence="4">Putative glucose-6-phosphate 1-epimerase</fullName>
        <ecNumber evidence="4">5.1.3.15</ecNumber>
    </recommendedName>
</protein>
<dbReference type="SUPFAM" id="SSF74650">
    <property type="entry name" value="Galactose mutarotase-like"/>
    <property type="match status" value="1"/>
</dbReference>
<dbReference type="InterPro" id="IPR011013">
    <property type="entry name" value="Gal_mutarotase_sf_dom"/>
</dbReference>
<dbReference type="CDD" id="cd09020">
    <property type="entry name" value="D-hex-6-P-epi_like"/>
    <property type="match status" value="1"/>
</dbReference>
<keyword evidence="3 4" id="KW-0413">Isomerase</keyword>
<evidence type="ECO:0000256" key="4">
    <source>
        <dbReference type="PIRNR" id="PIRNR016020"/>
    </source>
</evidence>
<evidence type="ECO:0000256" key="3">
    <source>
        <dbReference type="ARBA" id="ARBA00023235"/>
    </source>
</evidence>
<sequence length="299" mass="32937">MQDKLFSLPVVTQISPYLSQRQVGELPAIVISHPKVRAAITLQGAHLIAWQPSGEKPVLWLSDKSLFSPGKAIRGGVPICWPWFGPAGEPAHGFARIQTWKLTAHDENEDGVMLTLVLESNAQTLKLWPHEFTLIARFRLGQHCEIELEAHGDFEATAALHSYFTVSDINGVEVSGLGNSYIDKVNNGEVASSDGKQRYPGRIDRIFTAAEDCSVINDTTGERQIEVYHHHHSDVVTWNPGVELSCSMADMANEGYKTMVCVETARINKPLRSAGEKPARLATTFRLKKKVAASDRANG</sequence>
<accession>A0AB34CM62</accession>
<dbReference type="PIRSF" id="PIRSF016020">
    <property type="entry name" value="PHexose_mutarotase"/>
    <property type="match status" value="1"/>
</dbReference>
<dbReference type="EC" id="5.1.3.15" evidence="4"/>
<evidence type="ECO:0000256" key="2">
    <source>
        <dbReference type="ARBA" id="ARBA00005866"/>
    </source>
</evidence>
<name>A0AB34CM62_9GAMM</name>
<dbReference type="GO" id="GO:0005975">
    <property type="term" value="P:carbohydrate metabolic process"/>
    <property type="evidence" value="ECO:0007669"/>
    <property type="project" value="InterPro"/>
</dbReference>
<dbReference type="EMBL" id="VWVM01000003">
    <property type="protein sequence ID" value="KAA6127419.1"/>
    <property type="molecule type" value="Genomic_DNA"/>
</dbReference>
<dbReference type="Gene3D" id="2.70.98.10">
    <property type="match status" value="1"/>
</dbReference>
<dbReference type="RefSeq" id="WP_150015159.1">
    <property type="nucleotide sequence ID" value="NZ_VWVM01000003.1"/>
</dbReference>
<evidence type="ECO:0000256" key="5">
    <source>
        <dbReference type="PIRSR" id="PIRSR016020-1"/>
    </source>
</evidence>
<feature type="active site" evidence="5">
    <location>
        <position position="263"/>
    </location>
</feature>
<organism evidence="6 7">
    <name type="scientific">Candidatus Pantoea gossypiicola</name>
    <dbReference type="NCBI Taxonomy" id="2608008"/>
    <lineage>
        <taxon>Bacteria</taxon>
        <taxon>Pseudomonadati</taxon>
        <taxon>Pseudomonadota</taxon>
        <taxon>Gammaproteobacteria</taxon>
        <taxon>Enterobacterales</taxon>
        <taxon>Erwiniaceae</taxon>
        <taxon>Pantoea</taxon>
    </lineage>
</organism>
<dbReference type="Proteomes" id="UP000324255">
    <property type="component" value="Unassembled WGS sequence"/>
</dbReference>
<dbReference type="PANTHER" id="PTHR11122">
    <property type="entry name" value="APOSPORY-ASSOCIATED PROTEIN C-RELATED"/>
    <property type="match status" value="1"/>
</dbReference>
<keyword evidence="7" id="KW-1185">Reference proteome</keyword>
<comment type="similarity">
    <text evidence="2 4">Belongs to the glucose-6-phosphate 1-epimerase family.</text>
</comment>
<dbReference type="InterPro" id="IPR014718">
    <property type="entry name" value="GH-type_carb-bd"/>
</dbReference>
<dbReference type="AlphaFoldDB" id="A0AB34CM62"/>
<evidence type="ECO:0000313" key="7">
    <source>
        <dbReference type="Proteomes" id="UP000324255"/>
    </source>
</evidence>
<dbReference type="Pfam" id="PF01263">
    <property type="entry name" value="Aldose_epim"/>
    <property type="match status" value="1"/>
</dbReference>
<dbReference type="InterPro" id="IPR025532">
    <property type="entry name" value="G6P_1-epimerase"/>
</dbReference>